<dbReference type="AlphaFoldDB" id="A0A1N6R308"/>
<keyword evidence="4" id="KW-1185">Reference proteome</keyword>
<feature type="domain" description="DUF4124" evidence="2">
    <location>
        <begin position="10"/>
        <end position="66"/>
    </location>
</feature>
<evidence type="ECO:0000313" key="4">
    <source>
        <dbReference type="Proteomes" id="UP000186895"/>
    </source>
</evidence>
<feature type="signal peptide" evidence="1">
    <location>
        <begin position="1"/>
        <end position="21"/>
    </location>
</feature>
<accession>A0A1N6R308</accession>
<sequence>MKTLPHFTLLLTLGISMPASADIYKCEGPDGRKIYSDMPCSADAKPVPKDAFRVNSATLVPDGSAKPAKSTKKKDSSVALEVNREAIRTRYKELKALTRRLVGYDNKALLKRVNGRIDANLRRALTAKSVSKERSNIHHRFDKQVAEAKRHYLTDHPGMAQALVTLEAERDEALYGFSSRSRAR</sequence>
<proteinExistence type="predicted"/>
<evidence type="ECO:0000259" key="2">
    <source>
        <dbReference type="Pfam" id="PF13511"/>
    </source>
</evidence>
<keyword evidence="1" id="KW-0732">Signal</keyword>
<dbReference type="EMBL" id="FTMN01000003">
    <property type="protein sequence ID" value="SIQ23281.1"/>
    <property type="molecule type" value="Genomic_DNA"/>
</dbReference>
<dbReference type="RefSeq" id="WP_076462249.1">
    <property type="nucleotide sequence ID" value="NZ_FTMN01000003.1"/>
</dbReference>
<evidence type="ECO:0000313" key="3">
    <source>
        <dbReference type="EMBL" id="SIQ23281.1"/>
    </source>
</evidence>
<name>A0A1N6R308_9GAMM</name>
<protein>
    <recommendedName>
        <fullName evidence="2">DUF4124 domain-containing protein</fullName>
    </recommendedName>
</protein>
<dbReference type="Pfam" id="PF13511">
    <property type="entry name" value="DUF4124"/>
    <property type="match status" value="1"/>
</dbReference>
<dbReference type="Proteomes" id="UP000186895">
    <property type="component" value="Unassembled WGS sequence"/>
</dbReference>
<organism evidence="3 4">
    <name type="scientific">Marinobacterium stanieri</name>
    <dbReference type="NCBI Taxonomy" id="49186"/>
    <lineage>
        <taxon>Bacteria</taxon>
        <taxon>Pseudomonadati</taxon>
        <taxon>Pseudomonadota</taxon>
        <taxon>Gammaproteobacteria</taxon>
        <taxon>Oceanospirillales</taxon>
        <taxon>Oceanospirillaceae</taxon>
        <taxon>Marinobacterium</taxon>
    </lineage>
</organism>
<gene>
    <name evidence="3" type="ORF">SAMN05421647_10385</name>
</gene>
<feature type="chain" id="PRO_5012184660" description="DUF4124 domain-containing protein" evidence="1">
    <location>
        <begin position="22"/>
        <end position="184"/>
    </location>
</feature>
<reference evidence="3 4" key="1">
    <citation type="submission" date="2017-01" db="EMBL/GenBank/DDBJ databases">
        <authorList>
            <person name="Mah S.A."/>
            <person name="Swanson W.J."/>
            <person name="Moy G.W."/>
            <person name="Vacquier V.D."/>
        </authorList>
    </citation>
    <scope>NUCLEOTIDE SEQUENCE [LARGE SCALE GENOMIC DNA]</scope>
    <source>
        <strain evidence="3 4">DSM 7027</strain>
    </source>
</reference>
<dbReference type="InterPro" id="IPR025392">
    <property type="entry name" value="DUF4124"/>
</dbReference>
<evidence type="ECO:0000256" key="1">
    <source>
        <dbReference type="SAM" id="SignalP"/>
    </source>
</evidence>